<gene>
    <name evidence="3" type="primary">LOC114332586</name>
</gene>
<evidence type="ECO:0000313" key="3">
    <source>
        <dbReference type="RefSeq" id="XP_028138212.1"/>
    </source>
</evidence>
<dbReference type="PANTHER" id="PTHR37161:SF3">
    <property type="entry name" value="HDC10475"/>
    <property type="match status" value="1"/>
</dbReference>
<evidence type="ECO:0000256" key="1">
    <source>
        <dbReference type="SAM" id="Coils"/>
    </source>
</evidence>
<reference evidence="3" key="1">
    <citation type="submission" date="2025-08" db="UniProtKB">
        <authorList>
            <consortium name="RefSeq"/>
        </authorList>
    </citation>
    <scope>IDENTIFICATION</scope>
    <source>
        <tissue evidence="3">Whole insect</tissue>
    </source>
</reference>
<feature type="coiled-coil region" evidence="1">
    <location>
        <begin position="111"/>
        <end position="180"/>
    </location>
</feature>
<dbReference type="InterPro" id="IPR007999">
    <property type="entry name" value="DUF745"/>
</dbReference>
<feature type="chain" id="PRO_5028399970" evidence="2">
    <location>
        <begin position="18"/>
        <end position="243"/>
    </location>
</feature>
<dbReference type="Pfam" id="PF05335">
    <property type="entry name" value="DUF745"/>
    <property type="match status" value="1"/>
</dbReference>
<protein>
    <submittedName>
        <fullName evidence="3">Uncharacterized protein LOC114332586</fullName>
    </submittedName>
</protein>
<feature type="signal peptide" evidence="2">
    <location>
        <begin position="1"/>
        <end position="17"/>
    </location>
</feature>
<dbReference type="InParanoid" id="A0A6P7FTS2"/>
<name>A0A6P7FTS2_DIAVI</name>
<dbReference type="PANTHER" id="PTHR37161">
    <property type="entry name" value="HDC10475"/>
    <property type="match status" value="1"/>
</dbReference>
<accession>A0A6P7FTS2</accession>
<keyword evidence="1" id="KW-0175">Coiled coil</keyword>
<sequence length="243" mass="25886">MNYLLLFLCTLYTPAYSTLFTPELVQFEPVSLSNHGFSGLGHYHDGNSLFEKSAQLAHIARSSAVSAKNAVYNQHSAGSNAEFGVKSTLANVAVEASKTAQTALKGKQAILSNIKHQIVAAQNQLKDEITQYHQASLAAHAAQQAAYKAQSQLHSLRSTINEAEATAHDATAAAAEAANAEATQKGMIFEAKQKLEALIHQLKHVGGDLKDIQISALKATKSAQLASINAANSGHSKQITYGY</sequence>
<organism evidence="3">
    <name type="scientific">Diabrotica virgifera virgifera</name>
    <name type="common">western corn rootworm</name>
    <dbReference type="NCBI Taxonomy" id="50390"/>
    <lineage>
        <taxon>Eukaryota</taxon>
        <taxon>Metazoa</taxon>
        <taxon>Ecdysozoa</taxon>
        <taxon>Arthropoda</taxon>
        <taxon>Hexapoda</taxon>
        <taxon>Insecta</taxon>
        <taxon>Pterygota</taxon>
        <taxon>Neoptera</taxon>
        <taxon>Endopterygota</taxon>
        <taxon>Coleoptera</taxon>
        <taxon>Polyphaga</taxon>
        <taxon>Cucujiformia</taxon>
        <taxon>Chrysomeloidea</taxon>
        <taxon>Chrysomelidae</taxon>
        <taxon>Galerucinae</taxon>
        <taxon>Diabroticina</taxon>
        <taxon>Diabroticites</taxon>
        <taxon>Diabrotica</taxon>
    </lineage>
</organism>
<proteinExistence type="predicted"/>
<evidence type="ECO:0000256" key="2">
    <source>
        <dbReference type="SAM" id="SignalP"/>
    </source>
</evidence>
<keyword evidence="2" id="KW-0732">Signal</keyword>
<dbReference type="AlphaFoldDB" id="A0A6P7FTS2"/>
<dbReference type="RefSeq" id="XP_028138212.1">
    <property type="nucleotide sequence ID" value="XM_028282411.1"/>
</dbReference>